<dbReference type="InParanoid" id="D8QP07"/>
<feature type="domain" description="Bet v I/Major latex protein" evidence="2">
    <location>
        <begin position="1"/>
        <end position="149"/>
    </location>
</feature>
<dbReference type="GO" id="GO:0005634">
    <property type="term" value="C:nucleus"/>
    <property type="evidence" value="ECO:0000318"/>
    <property type="project" value="GO_Central"/>
</dbReference>
<dbReference type="AlphaFoldDB" id="D8QP07"/>
<dbReference type="FunFam" id="3.30.530.20:FF:000007">
    <property type="entry name" value="Major pollen allergen Bet v 1-A"/>
    <property type="match status" value="1"/>
</dbReference>
<evidence type="ECO:0000313" key="3">
    <source>
        <dbReference type="EMBL" id="EFJ38848.1"/>
    </source>
</evidence>
<dbReference type="InterPro" id="IPR024949">
    <property type="entry name" value="Bet_v_I_allergen"/>
</dbReference>
<dbReference type="GO" id="GO:0006952">
    <property type="term" value="P:defense response"/>
    <property type="evidence" value="ECO:0007669"/>
    <property type="project" value="InterPro"/>
</dbReference>
<organism evidence="4">
    <name type="scientific">Selaginella moellendorffii</name>
    <name type="common">Spikemoss</name>
    <dbReference type="NCBI Taxonomy" id="88036"/>
    <lineage>
        <taxon>Eukaryota</taxon>
        <taxon>Viridiplantae</taxon>
        <taxon>Streptophyta</taxon>
        <taxon>Embryophyta</taxon>
        <taxon>Tracheophyta</taxon>
        <taxon>Lycopodiopsida</taxon>
        <taxon>Selaginellales</taxon>
        <taxon>Selaginellaceae</taxon>
        <taxon>Selaginella</taxon>
    </lineage>
</organism>
<dbReference type="Gene3D" id="3.30.530.20">
    <property type="match status" value="1"/>
</dbReference>
<gene>
    <name evidence="3" type="ORF">SELMODRAFT_437706</name>
</gene>
<dbReference type="GO" id="GO:0009738">
    <property type="term" value="P:abscisic acid-activated signaling pathway"/>
    <property type="evidence" value="ECO:0000318"/>
    <property type="project" value="GO_Central"/>
</dbReference>
<dbReference type="KEGG" id="smo:SELMODRAFT_437706"/>
<evidence type="ECO:0000313" key="4">
    <source>
        <dbReference type="Proteomes" id="UP000001514"/>
    </source>
</evidence>
<dbReference type="Pfam" id="PF00407">
    <property type="entry name" value="Bet_v_1"/>
    <property type="match status" value="1"/>
</dbReference>
<dbReference type="Proteomes" id="UP000001514">
    <property type="component" value="Unassembled WGS sequence"/>
</dbReference>
<dbReference type="CDD" id="cd07816">
    <property type="entry name" value="Bet_v1-like"/>
    <property type="match status" value="1"/>
</dbReference>
<name>D8QP07_SELML</name>
<dbReference type="GO" id="GO:0038023">
    <property type="term" value="F:signaling receptor activity"/>
    <property type="evidence" value="ECO:0000318"/>
    <property type="project" value="GO_Central"/>
</dbReference>
<dbReference type="Gramene" id="EFJ38848">
    <property type="protein sequence ID" value="EFJ38848"/>
    <property type="gene ID" value="SELMODRAFT_437706"/>
</dbReference>
<dbReference type="OMA" id="TVYTMKL"/>
<dbReference type="PRINTS" id="PR00634">
    <property type="entry name" value="BETALLERGEN"/>
</dbReference>
<reference evidence="3 4" key="1">
    <citation type="journal article" date="2011" name="Science">
        <title>The Selaginella genome identifies genetic changes associated with the evolution of vascular plants.</title>
        <authorList>
            <person name="Banks J.A."/>
            <person name="Nishiyama T."/>
            <person name="Hasebe M."/>
            <person name="Bowman J.L."/>
            <person name="Gribskov M."/>
            <person name="dePamphilis C."/>
            <person name="Albert V.A."/>
            <person name="Aono N."/>
            <person name="Aoyama T."/>
            <person name="Ambrose B.A."/>
            <person name="Ashton N.W."/>
            <person name="Axtell M.J."/>
            <person name="Barker E."/>
            <person name="Barker M.S."/>
            <person name="Bennetzen J.L."/>
            <person name="Bonawitz N.D."/>
            <person name="Chapple C."/>
            <person name="Cheng C."/>
            <person name="Correa L.G."/>
            <person name="Dacre M."/>
            <person name="DeBarry J."/>
            <person name="Dreyer I."/>
            <person name="Elias M."/>
            <person name="Engstrom E.M."/>
            <person name="Estelle M."/>
            <person name="Feng L."/>
            <person name="Finet C."/>
            <person name="Floyd S.K."/>
            <person name="Frommer W.B."/>
            <person name="Fujita T."/>
            <person name="Gramzow L."/>
            <person name="Gutensohn M."/>
            <person name="Harholt J."/>
            <person name="Hattori M."/>
            <person name="Heyl A."/>
            <person name="Hirai T."/>
            <person name="Hiwatashi Y."/>
            <person name="Ishikawa M."/>
            <person name="Iwata M."/>
            <person name="Karol K.G."/>
            <person name="Koehler B."/>
            <person name="Kolukisaoglu U."/>
            <person name="Kubo M."/>
            <person name="Kurata T."/>
            <person name="Lalonde S."/>
            <person name="Li K."/>
            <person name="Li Y."/>
            <person name="Litt A."/>
            <person name="Lyons E."/>
            <person name="Manning G."/>
            <person name="Maruyama T."/>
            <person name="Michael T.P."/>
            <person name="Mikami K."/>
            <person name="Miyazaki S."/>
            <person name="Morinaga S."/>
            <person name="Murata T."/>
            <person name="Mueller-Roeber B."/>
            <person name="Nelson D.R."/>
            <person name="Obara M."/>
            <person name="Oguri Y."/>
            <person name="Olmstead R.G."/>
            <person name="Onodera N."/>
            <person name="Petersen B.L."/>
            <person name="Pils B."/>
            <person name="Prigge M."/>
            <person name="Rensing S.A."/>
            <person name="Riano-Pachon D.M."/>
            <person name="Roberts A.W."/>
            <person name="Sato Y."/>
            <person name="Scheller H.V."/>
            <person name="Schulz B."/>
            <person name="Schulz C."/>
            <person name="Shakirov E.V."/>
            <person name="Shibagaki N."/>
            <person name="Shinohara N."/>
            <person name="Shippen D.E."/>
            <person name="Soerensen I."/>
            <person name="Sotooka R."/>
            <person name="Sugimoto N."/>
            <person name="Sugita M."/>
            <person name="Sumikawa N."/>
            <person name="Tanurdzic M."/>
            <person name="Theissen G."/>
            <person name="Ulvskov P."/>
            <person name="Wakazuki S."/>
            <person name="Weng J.K."/>
            <person name="Willats W.W."/>
            <person name="Wipf D."/>
            <person name="Wolf P.G."/>
            <person name="Yang L."/>
            <person name="Zimmer A.D."/>
            <person name="Zhu Q."/>
            <person name="Mitros T."/>
            <person name="Hellsten U."/>
            <person name="Loque D."/>
            <person name="Otillar R."/>
            <person name="Salamov A."/>
            <person name="Schmutz J."/>
            <person name="Shapiro H."/>
            <person name="Lindquist E."/>
            <person name="Lucas S."/>
            <person name="Rokhsar D."/>
            <person name="Grigoriev I.V."/>
        </authorList>
    </citation>
    <scope>NUCLEOTIDE SEQUENCE [LARGE SCALE GENOMIC DNA]</scope>
</reference>
<dbReference type="HOGENOM" id="CLU_081988_4_0_1"/>
<protein>
    <recommendedName>
        <fullName evidence="2">Bet v I/Major latex protein domain-containing protein</fullName>
    </recommendedName>
</protein>
<dbReference type="SUPFAM" id="SSF55961">
    <property type="entry name" value="Bet v1-like"/>
    <property type="match status" value="1"/>
</dbReference>
<dbReference type="FunCoup" id="D8QP07">
    <property type="interactions" value="553"/>
</dbReference>
<dbReference type="InterPro" id="IPR000916">
    <property type="entry name" value="Bet_v_I/MLP"/>
</dbReference>
<dbReference type="GO" id="GO:0010427">
    <property type="term" value="F:abscisic acid binding"/>
    <property type="evidence" value="ECO:0000318"/>
    <property type="project" value="GO_Central"/>
</dbReference>
<dbReference type="InterPro" id="IPR050279">
    <property type="entry name" value="Plant_def-hormone_signal"/>
</dbReference>
<dbReference type="SMART" id="SM01037">
    <property type="entry name" value="Bet_v_1"/>
    <property type="match status" value="1"/>
</dbReference>
<evidence type="ECO:0000259" key="2">
    <source>
        <dbReference type="SMART" id="SM01037"/>
    </source>
</evidence>
<dbReference type="EMBL" id="GL377565">
    <property type="protein sequence ID" value="EFJ38848.1"/>
    <property type="molecule type" value="Genomic_DNA"/>
</dbReference>
<dbReference type="PANTHER" id="PTHR31213:SF64">
    <property type="entry name" value="PHYTOHORMONE-BINDING PROTEIN"/>
    <property type="match status" value="1"/>
</dbReference>
<accession>D8QP07</accession>
<keyword evidence="4" id="KW-1185">Reference proteome</keyword>
<dbReference type="PANTHER" id="PTHR31213">
    <property type="entry name" value="OS08G0374000 PROTEIN-RELATED"/>
    <property type="match status" value="1"/>
</dbReference>
<dbReference type="GO" id="GO:0004864">
    <property type="term" value="F:protein phosphatase inhibitor activity"/>
    <property type="evidence" value="ECO:0000318"/>
    <property type="project" value="GO_Central"/>
</dbReference>
<dbReference type="InterPro" id="IPR023393">
    <property type="entry name" value="START-like_dom_sf"/>
</dbReference>
<dbReference type="eggNOG" id="ENOG502RXTQ">
    <property type="taxonomic scope" value="Eukaryota"/>
</dbReference>
<evidence type="ECO:0000256" key="1">
    <source>
        <dbReference type="ARBA" id="ARBA00009744"/>
    </source>
</evidence>
<dbReference type="GO" id="GO:0005737">
    <property type="term" value="C:cytoplasm"/>
    <property type="evidence" value="ECO:0000318"/>
    <property type="project" value="GO_Central"/>
</dbReference>
<proteinExistence type="inferred from homology"/>
<sequence length="150" mass="15991">MAPSTVTKELPCAIPAPKLWAAIMDAHLLAKAVKPVVTGVEVEGGDGVIGSIRTVNFNAEIVGFPYVKEKLTSLDESSMTIGTSMIEGGYLGSQLKSHSATITVKPNGQGSVIVWVLQYEPLVENPNIDEIVEGFVKSFKAIEAYLQSTN</sequence>
<comment type="similarity">
    <text evidence="1">Belongs to the BetVI family.</text>
</comment>